<reference evidence="1" key="2">
    <citation type="submission" date="2010-07" db="EMBL/GenBank/DDBJ databases">
        <authorList>
            <consortium name="The Broad Institute Genome Sequencing Platform"/>
            <consortium name="Broad Institute Genome Sequencing Center for Infectious Disease"/>
            <person name="Ma L.-J."/>
            <person name="Dead R."/>
            <person name="Young S."/>
            <person name="Zeng Q."/>
            <person name="Koehrsen M."/>
            <person name="Alvarado L."/>
            <person name="Berlin A."/>
            <person name="Chapman S.B."/>
            <person name="Chen Z."/>
            <person name="Freedman E."/>
            <person name="Gellesch M."/>
            <person name="Goldberg J."/>
            <person name="Griggs A."/>
            <person name="Gujja S."/>
            <person name="Heilman E.R."/>
            <person name="Heiman D."/>
            <person name="Hepburn T."/>
            <person name="Howarth C."/>
            <person name="Jen D."/>
            <person name="Larson L."/>
            <person name="Mehta T."/>
            <person name="Neiman D."/>
            <person name="Pearson M."/>
            <person name="Roberts A."/>
            <person name="Saif S."/>
            <person name="Shea T."/>
            <person name="Shenoy N."/>
            <person name="Sisk P."/>
            <person name="Stolte C."/>
            <person name="Sykes S."/>
            <person name="Walk T."/>
            <person name="White J."/>
            <person name="Yandava C."/>
            <person name="Haas B."/>
            <person name="Nusbaum C."/>
            <person name="Birren B."/>
        </authorList>
    </citation>
    <scope>NUCLEOTIDE SEQUENCE</scope>
    <source>
        <strain evidence="1">R3-111a-1</strain>
    </source>
</reference>
<evidence type="ECO:0000313" key="4">
    <source>
        <dbReference type="Proteomes" id="UP000006039"/>
    </source>
</evidence>
<dbReference type="EMBL" id="GL385844">
    <property type="protein sequence ID" value="EJT67978.1"/>
    <property type="molecule type" value="Genomic_DNA"/>
</dbReference>
<reference evidence="3" key="4">
    <citation type="journal article" date="2015" name="G3 (Bethesda)">
        <title>Genome sequences of three phytopathogenic species of the Magnaporthaceae family of fungi.</title>
        <authorList>
            <person name="Okagaki L.H."/>
            <person name="Nunes C.C."/>
            <person name="Sailsbery J."/>
            <person name="Clay B."/>
            <person name="Brown D."/>
            <person name="John T."/>
            <person name="Oh Y."/>
            <person name="Young N."/>
            <person name="Fitzgerald M."/>
            <person name="Haas B.J."/>
            <person name="Zeng Q."/>
            <person name="Young S."/>
            <person name="Adiconis X."/>
            <person name="Fan L."/>
            <person name="Levin J.Z."/>
            <person name="Mitchell T.K."/>
            <person name="Okubara P.A."/>
            <person name="Farman M.L."/>
            <person name="Kohn L.M."/>
            <person name="Birren B."/>
            <person name="Ma L.-J."/>
            <person name="Dean R.A."/>
        </authorList>
    </citation>
    <scope>NUCLEOTIDE SEQUENCE</scope>
    <source>
        <strain evidence="3">R3-111a-1</strain>
    </source>
</reference>
<dbReference type="GeneID" id="20354904"/>
<dbReference type="Proteomes" id="UP000006039">
    <property type="component" value="Unassembled WGS sequence"/>
</dbReference>
<gene>
    <name evidence="3" type="primary">20354904</name>
    <name evidence="2" type="ORF">GGTG_14445</name>
    <name evidence="1" type="ORF">GGTG_14446</name>
</gene>
<protein>
    <submittedName>
        <fullName evidence="1 3">Uncharacterized protein</fullName>
    </submittedName>
</protein>
<dbReference type="EnsemblFungi" id="EJT67977">
    <property type="protein sequence ID" value="EJT67977"/>
    <property type="gene ID" value="GGTG_14446"/>
</dbReference>
<evidence type="ECO:0000313" key="2">
    <source>
        <dbReference type="EMBL" id="EJT67978.1"/>
    </source>
</evidence>
<sequence>DDEGAGGRPGISTKLEAYNANGRQWGRGPPASRIAKLQGGYHVRGSGLSECHEVSQPFRG</sequence>
<dbReference type="GeneID" id="20354903"/>
<proteinExistence type="predicted"/>
<dbReference type="RefSeq" id="XP_009230635.1">
    <property type="nucleotide sequence ID" value="XM_009232371.1"/>
</dbReference>
<reference evidence="4" key="1">
    <citation type="submission" date="2010-07" db="EMBL/GenBank/DDBJ databases">
        <title>The genome sequence of Gaeumannomyces graminis var. tritici strain R3-111a-1.</title>
        <authorList>
            <consortium name="The Broad Institute Genome Sequencing Platform"/>
            <person name="Ma L.-J."/>
            <person name="Dead R."/>
            <person name="Young S."/>
            <person name="Zeng Q."/>
            <person name="Koehrsen M."/>
            <person name="Alvarado L."/>
            <person name="Berlin A."/>
            <person name="Chapman S.B."/>
            <person name="Chen Z."/>
            <person name="Freedman E."/>
            <person name="Gellesch M."/>
            <person name="Goldberg J."/>
            <person name="Griggs A."/>
            <person name="Gujja S."/>
            <person name="Heilman E.R."/>
            <person name="Heiman D."/>
            <person name="Hepburn T."/>
            <person name="Howarth C."/>
            <person name="Jen D."/>
            <person name="Larson L."/>
            <person name="Mehta T."/>
            <person name="Neiman D."/>
            <person name="Pearson M."/>
            <person name="Roberts A."/>
            <person name="Saif S."/>
            <person name="Shea T."/>
            <person name="Shenoy N."/>
            <person name="Sisk P."/>
            <person name="Stolte C."/>
            <person name="Sykes S."/>
            <person name="Walk T."/>
            <person name="White J."/>
            <person name="Yandava C."/>
            <person name="Haas B."/>
            <person name="Nusbaum C."/>
            <person name="Birren B."/>
        </authorList>
    </citation>
    <scope>NUCLEOTIDE SEQUENCE [LARGE SCALE GENOMIC DNA]</scope>
    <source>
        <strain evidence="4">R3-111a-1</strain>
    </source>
</reference>
<keyword evidence="4" id="KW-1185">Reference proteome</keyword>
<dbReference type="VEuPathDB" id="FungiDB:GGTG_14445"/>
<dbReference type="VEuPathDB" id="FungiDB:GGTG_14446"/>
<dbReference type="RefSeq" id="XP_009230634.1">
    <property type="nucleotide sequence ID" value="XM_009232370.1"/>
</dbReference>
<accession>J8TZ07</accession>
<dbReference type="EMBL" id="GL385846">
    <property type="protein sequence ID" value="EJT67977.1"/>
    <property type="molecule type" value="Genomic_DNA"/>
</dbReference>
<dbReference type="AlphaFoldDB" id="J8TZ07"/>
<organism evidence="1">
    <name type="scientific">Gaeumannomyces tritici (strain R3-111a-1)</name>
    <name type="common">Wheat and barley take-all root rot fungus</name>
    <name type="synonym">Gaeumannomyces graminis var. tritici</name>
    <dbReference type="NCBI Taxonomy" id="644352"/>
    <lineage>
        <taxon>Eukaryota</taxon>
        <taxon>Fungi</taxon>
        <taxon>Dikarya</taxon>
        <taxon>Ascomycota</taxon>
        <taxon>Pezizomycotina</taxon>
        <taxon>Sordariomycetes</taxon>
        <taxon>Sordariomycetidae</taxon>
        <taxon>Magnaporthales</taxon>
        <taxon>Magnaporthaceae</taxon>
        <taxon>Gaeumannomyces</taxon>
    </lineage>
</organism>
<dbReference type="EnsemblFungi" id="EJT67978">
    <property type="protein sequence ID" value="EJT67978"/>
    <property type="gene ID" value="GGTG_14445"/>
</dbReference>
<evidence type="ECO:0000313" key="3">
    <source>
        <dbReference type="EnsemblFungi" id="EJT67977"/>
    </source>
</evidence>
<feature type="non-terminal residue" evidence="1">
    <location>
        <position position="1"/>
    </location>
</feature>
<name>J8TZ07_GAET3</name>
<evidence type="ECO:0000313" key="1">
    <source>
        <dbReference type="EMBL" id="EJT67977.1"/>
    </source>
</evidence>
<reference evidence="1" key="3">
    <citation type="submission" date="2010-09" db="EMBL/GenBank/DDBJ databases">
        <title>Annotation of Gaeumannomyces graminis var. tritici R3-111a-1.</title>
        <authorList>
            <consortium name="The Broad Institute Genome Sequencing Platform"/>
            <person name="Ma L.-J."/>
            <person name="Dead R."/>
            <person name="Young S.K."/>
            <person name="Zeng Q."/>
            <person name="Gargeya S."/>
            <person name="Fitzgerald M."/>
            <person name="Haas B."/>
            <person name="Abouelleil A."/>
            <person name="Alvarado L."/>
            <person name="Arachchi H.M."/>
            <person name="Berlin A."/>
            <person name="Brown A."/>
            <person name="Chapman S.B."/>
            <person name="Chen Z."/>
            <person name="Dunbar C."/>
            <person name="Freedman E."/>
            <person name="Gearin G."/>
            <person name="Gellesch M."/>
            <person name="Goldberg J."/>
            <person name="Griggs A."/>
            <person name="Gujja S."/>
            <person name="Heiman D."/>
            <person name="Howarth C."/>
            <person name="Larson L."/>
            <person name="Lui A."/>
            <person name="MacDonald P.J.P."/>
            <person name="Mehta T."/>
            <person name="Montmayeur A."/>
            <person name="Murphy C."/>
            <person name="Neiman D."/>
            <person name="Pearson M."/>
            <person name="Priest M."/>
            <person name="Roberts A."/>
            <person name="Saif S."/>
            <person name="Shea T."/>
            <person name="Shenoy N."/>
            <person name="Sisk P."/>
            <person name="Stolte C."/>
            <person name="Sykes S."/>
            <person name="Yandava C."/>
            <person name="Wortman J."/>
            <person name="Nusbaum C."/>
            <person name="Birren B."/>
        </authorList>
    </citation>
    <scope>NUCLEOTIDE SEQUENCE</scope>
    <source>
        <strain evidence="1">R3-111a-1</strain>
    </source>
</reference>
<reference evidence="3" key="5">
    <citation type="submission" date="2018-04" db="UniProtKB">
        <authorList>
            <consortium name="EnsemblFungi"/>
        </authorList>
    </citation>
    <scope>IDENTIFICATION</scope>
    <source>
        <strain evidence="3">R3-111a-1</strain>
    </source>
</reference>